<feature type="transmembrane region" description="Helical" evidence="1">
    <location>
        <begin position="117"/>
        <end position="137"/>
    </location>
</feature>
<dbReference type="EMBL" id="JAKZFC010000001">
    <property type="protein sequence ID" value="MCH7320767.1"/>
    <property type="molecule type" value="Genomic_DNA"/>
</dbReference>
<protein>
    <submittedName>
        <fullName evidence="2">ABC transporter permease</fullName>
    </submittedName>
</protein>
<accession>A0ABS9U8V0</accession>
<proteinExistence type="predicted"/>
<comment type="caution">
    <text evidence="2">The sequence shown here is derived from an EMBL/GenBank/DDBJ whole genome shotgun (WGS) entry which is preliminary data.</text>
</comment>
<dbReference type="Pfam" id="PF12679">
    <property type="entry name" value="ABC2_membrane_2"/>
    <property type="match status" value="1"/>
</dbReference>
<feature type="transmembrane region" description="Helical" evidence="1">
    <location>
        <begin position="27"/>
        <end position="48"/>
    </location>
</feature>
<feature type="transmembrane region" description="Helical" evidence="1">
    <location>
        <begin position="212"/>
        <end position="234"/>
    </location>
</feature>
<keyword evidence="1" id="KW-0472">Membrane</keyword>
<feature type="transmembrane region" description="Helical" evidence="1">
    <location>
        <begin position="60"/>
        <end position="83"/>
    </location>
</feature>
<name>A0ABS9U8V0_9BACL</name>
<keyword evidence="1" id="KW-0812">Transmembrane</keyword>
<evidence type="ECO:0000256" key="1">
    <source>
        <dbReference type="SAM" id="Phobius"/>
    </source>
</evidence>
<organism evidence="2 3">
    <name type="scientific">Solibacillus palustris</name>
    <dbReference type="NCBI Taxonomy" id="2908203"/>
    <lineage>
        <taxon>Bacteria</taxon>
        <taxon>Bacillati</taxon>
        <taxon>Bacillota</taxon>
        <taxon>Bacilli</taxon>
        <taxon>Bacillales</taxon>
        <taxon>Caryophanaceae</taxon>
        <taxon>Solibacillus</taxon>
    </lineage>
</organism>
<gene>
    <name evidence="2" type="ORF">LZ480_02605</name>
</gene>
<dbReference type="Proteomes" id="UP001316087">
    <property type="component" value="Unassembled WGS sequence"/>
</dbReference>
<feature type="transmembrane region" description="Helical" evidence="1">
    <location>
        <begin position="178"/>
        <end position="200"/>
    </location>
</feature>
<sequence length="272" mass="30197">MNLKISNPVLLKELKLRFRNAKSFSSLAFYLIALTLFIIAYFIIMSGVFSNGYVQPESSFILFCSLTVLQICLLLFIAPALTAGSISTEREKQTLNILLTTTQTSSQIIVGKLTASLAYLVVMLIATLPMYSILFLFGGVSPWMLAKVFLLFLLTVFTVGSVGILFSTITKKTIVSMISTYGVMIFLAVFTFIFFLVGIINFVDGTSYYASYFWISINPIAVVLSLISPEIAIAIKEMTHLDWPPIAIYCIVYVFIGIVSLVIASKKLRETK</sequence>
<evidence type="ECO:0000313" key="2">
    <source>
        <dbReference type="EMBL" id="MCH7320767.1"/>
    </source>
</evidence>
<keyword evidence="1" id="KW-1133">Transmembrane helix</keyword>
<evidence type="ECO:0000313" key="3">
    <source>
        <dbReference type="Proteomes" id="UP001316087"/>
    </source>
</evidence>
<keyword evidence="3" id="KW-1185">Reference proteome</keyword>
<reference evidence="2 3" key="1">
    <citation type="submission" date="2022-03" db="EMBL/GenBank/DDBJ databases">
        <authorList>
            <person name="Jo J.-H."/>
            <person name="Im W.-T."/>
        </authorList>
    </citation>
    <scope>NUCLEOTIDE SEQUENCE [LARGE SCALE GENOMIC DNA]</scope>
    <source>
        <strain evidence="2 3">MA9</strain>
    </source>
</reference>
<feature type="transmembrane region" description="Helical" evidence="1">
    <location>
        <begin position="143"/>
        <end position="166"/>
    </location>
</feature>
<feature type="transmembrane region" description="Helical" evidence="1">
    <location>
        <begin position="246"/>
        <end position="264"/>
    </location>
</feature>
<dbReference type="RefSeq" id="WP_241367813.1">
    <property type="nucleotide sequence ID" value="NZ_JAKZFC010000001.1"/>
</dbReference>